<dbReference type="InterPro" id="IPR048813">
    <property type="entry name" value="GP7-like"/>
</dbReference>
<dbReference type="STRING" id="699218.HMPREF0889_0284"/>
<dbReference type="NCBIfam" id="NF045672">
    <property type="entry name" value="MCP_gp7_epsi_15"/>
    <property type="match status" value="1"/>
</dbReference>
<dbReference type="EMBL" id="ADGP01000020">
    <property type="protein sequence ID" value="EFD93887.1"/>
    <property type="molecule type" value="Genomic_DNA"/>
</dbReference>
<dbReference type="eggNOG" id="ENOG502Z83C">
    <property type="taxonomic scope" value="Bacteria"/>
</dbReference>
<evidence type="ECO:0000313" key="2">
    <source>
        <dbReference type="Proteomes" id="UP000003242"/>
    </source>
</evidence>
<evidence type="ECO:0000313" key="1">
    <source>
        <dbReference type="EMBL" id="EFD93887.1"/>
    </source>
</evidence>
<dbReference type="AlphaFoldDB" id="D3LVG0"/>
<dbReference type="Proteomes" id="UP000003242">
    <property type="component" value="Unassembled WGS sequence"/>
</dbReference>
<gene>
    <name evidence="1" type="ORF">HMPREF0889_0284</name>
</gene>
<comment type="caution">
    <text evidence="1">The sequence shown here is derived from an EMBL/GenBank/DDBJ whole genome shotgun (WGS) entry which is preliminary data.</text>
</comment>
<proteinExistence type="predicted"/>
<protein>
    <submittedName>
        <fullName evidence="1">Uncharacterized protein</fullName>
    </submittedName>
</protein>
<dbReference type="Pfam" id="PF20911">
    <property type="entry name" value="GP7"/>
    <property type="match status" value="1"/>
</dbReference>
<dbReference type="OrthoDB" id="1630256at2"/>
<reference evidence="2" key="1">
    <citation type="submission" date="2009-12" db="EMBL/GenBank/DDBJ databases">
        <title>Sequence of Clostridiales genomosp. BVAB3 str. UPII9-5.</title>
        <authorList>
            <person name="Madupu R."/>
            <person name="Durkin A.S."/>
            <person name="Torralba M."/>
            <person name="Methe B."/>
            <person name="Sutton G.G."/>
            <person name="Strausberg R.L."/>
            <person name="Nelson K.E."/>
        </authorList>
    </citation>
    <scope>NUCLEOTIDE SEQUENCE [LARGE SCALE GENOMIC DNA]</scope>
    <source>
        <strain evidence="2">28L</strain>
    </source>
</reference>
<organism evidence="1 2">
    <name type="scientific">Megasphaera lornae</name>
    <dbReference type="NCBI Taxonomy" id="1000568"/>
    <lineage>
        <taxon>Bacteria</taxon>
        <taxon>Bacillati</taxon>
        <taxon>Bacillota</taxon>
        <taxon>Negativicutes</taxon>
        <taxon>Veillonellales</taxon>
        <taxon>Veillonellaceae</taxon>
        <taxon>Megasphaera</taxon>
    </lineage>
</organism>
<accession>D3LVG0</accession>
<sequence>MSEALTFNDLRKRLGADNKVDWIMEVLAESNPIMDDIKWAEGNLPTGNQTTVRTSYPHPQLRRINRGVKAGKSTTKQVVDTCCLMEAYSEVDVRLVQLAPDKQSLRRSEDTAFLNGFTQDLSKYLFYGDTTKNPDEFNGLSIRYNTFDEEKGMAGYQCINAGGKTAGKQSSIYIVDWGDQGVLGIYPKGSKAGISIEDKGEQITLDEQGGKYRALVTWFSWDAGLSVKNIRKVACVRNIDLSNKPSDKSQARQDMMEKIIIAKNRIVNPQKPVAYVNEDVYTEIELMLSDKNNVYVTRQDLAGGIPKLYVQGLEVKRCDALLNTEQVVK</sequence>
<name>D3LVG0_9FIRM</name>
<dbReference type="RefSeq" id="WP_009369818.1">
    <property type="nucleotide sequence ID" value="NZ_ADGP01000020.1"/>
</dbReference>